<accession>A0A845UA43</accession>
<dbReference type="AlphaFoldDB" id="A0A845UA43"/>
<sequence length="67" mass="7495">MSSSQARIGKRLGLRRSQWARLLLLLGHAEGWEGLDPVRQEARRGRPVTTLTDKGRALCAWIRAAAE</sequence>
<gene>
    <name evidence="1" type="ORF">GL267_08940</name>
</gene>
<evidence type="ECO:0008006" key="2">
    <source>
        <dbReference type="Google" id="ProtNLM"/>
    </source>
</evidence>
<dbReference type="InterPro" id="IPR036390">
    <property type="entry name" value="WH_DNA-bd_sf"/>
</dbReference>
<dbReference type="InterPro" id="IPR036388">
    <property type="entry name" value="WH-like_DNA-bd_sf"/>
</dbReference>
<dbReference type="SUPFAM" id="SSF46785">
    <property type="entry name" value="Winged helix' DNA-binding domain"/>
    <property type="match status" value="1"/>
</dbReference>
<comment type="caution">
    <text evidence="1">The sequence shown here is derived from an EMBL/GenBank/DDBJ whole genome shotgun (WGS) entry which is preliminary data.</text>
</comment>
<dbReference type="RefSeq" id="WP_163097993.1">
    <property type="nucleotide sequence ID" value="NZ_CP127523.1"/>
</dbReference>
<dbReference type="EMBL" id="WNJL01000034">
    <property type="protein sequence ID" value="NDU42761.1"/>
    <property type="molecule type" value="Genomic_DNA"/>
</dbReference>
<reference evidence="1" key="1">
    <citation type="submission" date="2019-11" db="EMBL/GenBank/DDBJ databases">
        <title>Acidithiobacillus ferrianus sp. nov.: a facultatively anaerobic and extremely acidophilic chemolithoautotroph.</title>
        <authorList>
            <person name="Norris P.R."/>
            <person name="Falagan C."/>
            <person name="Moya-Beltran A."/>
            <person name="Castro M."/>
            <person name="Quatrini R."/>
            <person name="Johnson D.B."/>
        </authorList>
    </citation>
    <scope>NUCLEOTIDE SEQUENCE [LARGE SCALE GENOMIC DNA]</scope>
    <source>
        <strain evidence="1">MG</strain>
    </source>
</reference>
<proteinExistence type="predicted"/>
<evidence type="ECO:0000313" key="1">
    <source>
        <dbReference type="EMBL" id="NDU42761.1"/>
    </source>
</evidence>
<protein>
    <recommendedName>
        <fullName evidence="2">MarR family transcriptional regulator</fullName>
    </recommendedName>
</protein>
<dbReference type="Gene3D" id="1.10.10.10">
    <property type="entry name" value="Winged helix-like DNA-binding domain superfamily/Winged helix DNA-binding domain"/>
    <property type="match status" value="1"/>
</dbReference>
<name>A0A845UA43_9PROT</name>
<organism evidence="1">
    <name type="scientific">Acidithiobacillus ferrianus</name>
    <dbReference type="NCBI Taxonomy" id="2678518"/>
    <lineage>
        <taxon>Bacteria</taxon>
        <taxon>Pseudomonadati</taxon>
        <taxon>Pseudomonadota</taxon>
        <taxon>Acidithiobacillia</taxon>
        <taxon>Acidithiobacillales</taxon>
        <taxon>Acidithiobacillaceae</taxon>
        <taxon>Acidithiobacillus</taxon>
    </lineage>
</organism>